<dbReference type="AlphaFoldDB" id="A0AAE3BBE9"/>
<dbReference type="PROSITE" id="PS51900">
    <property type="entry name" value="CB"/>
    <property type="match status" value="1"/>
</dbReference>
<evidence type="ECO:0000259" key="7">
    <source>
        <dbReference type="PROSITE" id="PS51900"/>
    </source>
</evidence>
<dbReference type="InterPro" id="IPR011010">
    <property type="entry name" value="DNA_brk_join_enz"/>
</dbReference>
<organism evidence="8 9">
    <name type="scientific">Rhodococcus hoagii</name>
    <name type="common">Corynebacterium equii</name>
    <dbReference type="NCBI Taxonomy" id="43767"/>
    <lineage>
        <taxon>Bacteria</taxon>
        <taxon>Bacillati</taxon>
        <taxon>Actinomycetota</taxon>
        <taxon>Actinomycetes</taxon>
        <taxon>Mycobacteriales</taxon>
        <taxon>Nocardiaceae</taxon>
        <taxon>Prescottella</taxon>
    </lineage>
</organism>
<dbReference type="RefSeq" id="WP_064059037.1">
    <property type="nucleotide sequence ID" value="NZ_LRQY01000037.1"/>
</dbReference>
<evidence type="ECO:0000256" key="3">
    <source>
        <dbReference type="ARBA" id="ARBA00023172"/>
    </source>
</evidence>
<dbReference type="InterPro" id="IPR002104">
    <property type="entry name" value="Integrase_catalytic"/>
</dbReference>
<feature type="region of interest" description="Disordered" evidence="5">
    <location>
        <begin position="1"/>
        <end position="20"/>
    </location>
</feature>
<dbReference type="Gene3D" id="1.10.443.10">
    <property type="entry name" value="Intergrase catalytic core"/>
    <property type="match status" value="1"/>
</dbReference>
<proteinExistence type="inferred from homology"/>
<dbReference type="CDD" id="cd01189">
    <property type="entry name" value="INT_ICEBs1_C_like"/>
    <property type="match status" value="1"/>
</dbReference>
<dbReference type="InterPro" id="IPR013762">
    <property type="entry name" value="Integrase-like_cat_sf"/>
</dbReference>
<accession>A0AAE3BBE9</accession>
<comment type="caution">
    <text evidence="8">The sequence shown here is derived from an EMBL/GenBank/DDBJ whole genome shotgun (WGS) entry which is preliminary data.</text>
</comment>
<dbReference type="InterPro" id="IPR050090">
    <property type="entry name" value="Tyrosine_recombinase_XerCD"/>
</dbReference>
<keyword evidence="3" id="KW-0233">DNA recombination</keyword>
<evidence type="ECO:0000313" key="9">
    <source>
        <dbReference type="Proteomes" id="UP000706122"/>
    </source>
</evidence>
<comment type="similarity">
    <text evidence="1">Belongs to the 'phage' integrase family.</text>
</comment>
<keyword evidence="2 4" id="KW-0238">DNA-binding</keyword>
<evidence type="ECO:0000256" key="5">
    <source>
        <dbReference type="SAM" id="MobiDB-lite"/>
    </source>
</evidence>
<evidence type="ECO:0000256" key="1">
    <source>
        <dbReference type="ARBA" id="ARBA00008857"/>
    </source>
</evidence>
<reference evidence="8" key="1">
    <citation type="submission" date="2019-11" db="EMBL/GenBank/DDBJ databases">
        <title>Spread of Macrolides and rifampicin resistant Rhodococcus equi in clinical isolates in the USA.</title>
        <authorList>
            <person name="Alvarez-Narvaez S."/>
            <person name="Huber L."/>
            <person name="Cohen N.D."/>
            <person name="Slovis N."/>
            <person name="Greiter M."/>
            <person name="Giguere S."/>
            <person name="Hart K."/>
        </authorList>
    </citation>
    <scope>NUCLEOTIDE SEQUENCE</scope>
    <source>
        <strain evidence="8">Lh_5</strain>
    </source>
</reference>
<dbReference type="Gene3D" id="1.10.150.130">
    <property type="match status" value="1"/>
</dbReference>
<dbReference type="SUPFAM" id="SSF56349">
    <property type="entry name" value="DNA breaking-rejoining enzymes"/>
    <property type="match status" value="1"/>
</dbReference>
<dbReference type="Proteomes" id="UP000706122">
    <property type="component" value="Unassembled WGS sequence"/>
</dbReference>
<feature type="region of interest" description="Disordered" evidence="5">
    <location>
        <begin position="315"/>
        <end position="343"/>
    </location>
</feature>
<dbReference type="GO" id="GO:0003677">
    <property type="term" value="F:DNA binding"/>
    <property type="evidence" value="ECO:0007669"/>
    <property type="project" value="UniProtKB-UniRule"/>
</dbReference>
<feature type="domain" description="Core-binding (CB)" evidence="7">
    <location>
        <begin position="105"/>
        <end position="189"/>
    </location>
</feature>
<dbReference type="EMBL" id="WUYC01000004">
    <property type="protein sequence ID" value="MBM4715840.1"/>
    <property type="molecule type" value="Genomic_DNA"/>
</dbReference>
<gene>
    <name evidence="8" type="ORF">GS551_16850</name>
</gene>
<dbReference type="GO" id="GO:0006310">
    <property type="term" value="P:DNA recombination"/>
    <property type="evidence" value="ECO:0007669"/>
    <property type="project" value="UniProtKB-KW"/>
</dbReference>
<evidence type="ECO:0000256" key="4">
    <source>
        <dbReference type="PROSITE-ProRule" id="PRU01248"/>
    </source>
</evidence>
<dbReference type="InterPro" id="IPR010998">
    <property type="entry name" value="Integrase_recombinase_N"/>
</dbReference>
<feature type="domain" description="Tyr recombinase" evidence="6">
    <location>
        <begin position="210"/>
        <end position="449"/>
    </location>
</feature>
<evidence type="ECO:0000256" key="2">
    <source>
        <dbReference type="ARBA" id="ARBA00023125"/>
    </source>
</evidence>
<dbReference type="PROSITE" id="PS51898">
    <property type="entry name" value="TYR_RECOMBINASE"/>
    <property type="match status" value="1"/>
</dbReference>
<protein>
    <submittedName>
        <fullName evidence="8">Tyrosine-type recombinase/integrase</fullName>
    </submittedName>
</protein>
<dbReference type="Pfam" id="PF00589">
    <property type="entry name" value="Phage_integrase"/>
    <property type="match status" value="1"/>
</dbReference>
<dbReference type="GO" id="GO:0015074">
    <property type="term" value="P:DNA integration"/>
    <property type="evidence" value="ECO:0007669"/>
    <property type="project" value="InterPro"/>
</dbReference>
<name>A0AAE3BBE9_RHOHA</name>
<evidence type="ECO:0000313" key="8">
    <source>
        <dbReference type="EMBL" id="MBM4715840.1"/>
    </source>
</evidence>
<dbReference type="PANTHER" id="PTHR30349:SF64">
    <property type="entry name" value="PROPHAGE INTEGRASE INTD-RELATED"/>
    <property type="match status" value="1"/>
</dbReference>
<dbReference type="InterPro" id="IPR044068">
    <property type="entry name" value="CB"/>
</dbReference>
<evidence type="ECO:0000259" key="6">
    <source>
        <dbReference type="PROSITE" id="PS51898"/>
    </source>
</evidence>
<dbReference type="PANTHER" id="PTHR30349">
    <property type="entry name" value="PHAGE INTEGRASE-RELATED"/>
    <property type="match status" value="1"/>
</dbReference>
<sequence>MTLDDTAKPAGPKRRKPGRTPIIDRWHLAQEYGPDDERCKCRGNKFKPAARHGVGTRYTARYIPAYGAKPISRSFDTKGEASAWLDERVSSVVRGDHVAPDRAATEFGVIAAAWFDTLTADSHTASTRRSYESLLDTHILPRWQHVRLVDMSYGDLAAWIASLTTRDGLSGSTVRKCLVLTRKILDTAVLDGYLPRNPAAGIKAPSAAKKETRFLTREDVSALVRSADYLDGIKRPGRRTDLHPVEELPRDERGRATIPDDVPASTDGLLIDVLAATGCRWGEIAALRVGRCELDRTDSETSAPAPRLRIEQSVSEVGSKRGTNGGSKMEFSKTKSGKARSVAIPPRMAQRLATHIDGRGPDEFVFPDANGGPLRNTVWSKRVFRRACDLAGLDRAITIHSLRHHYASVAMSRGADPVRVARQLGHSTPTVTMSVYSHVHERGLDDLARLFEDD</sequence>